<evidence type="ECO:0000256" key="6">
    <source>
        <dbReference type="PROSITE-ProRule" id="PRU01263"/>
    </source>
</evidence>
<proteinExistence type="predicted"/>
<dbReference type="PROSITE" id="PS00028">
    <property type="entry name" value="ZINC_FINGER_C2H2_1"/>
    <property type="match status" value="10"/>
</dbReference>
<feature type="compositionally biased region" description="Acidic residues" evidence="7">
    <location>
        <begin position="389"/>
        <end position="409"/>
    </location>
</feature>
<feature type="domain" description="C2H2-type" evidence="8">
    <location>
        <begin position="260"/>
        <end position="287"/>
    </location>
</feature>
<feature type="compositionally biased region" description="Acidic residues" evidence="7">
    <location>
        <begin position="754"/>
        <end position="764"/>
    </location>
</feature>
<feature type="domain" description="C2H2-type" evidence="8">
    <location>
        <begin position="664"/>
        <end position="692"/>
    </location>
</feature>
<feature type="domain" description="C2H2-type" evidence="8">
    <location>
        <begin position="547"/>
        <end position="575"/>
    </location>
</feature>
<feature type="binding site" evidence="6">
    <location>
        <position position="25"/>
    </location>
    <ligand>
        <name>Zn(2+)</name>
        <dbReference type="ChEBI" id="CHEBI:29105"/>
    </ligand>
</feature>
<feature type="domain" description="C2H2-type" evidence="8">
    <location>
        <begin position="721"/>
        <end position="744"/>
    </location>
</feature>
<evidence type="ECO:0000259" key="9">
    <source>
        <dbReference type="PROSITE" id="PS51915"/>
    </source>
</evidence>
<sequence>MECTENAEQIGCSRPMSTPVICRVCTAPTPPDAAWNLFECQAADGYSLAQLVALVGDIEVRADEADLSPWCCVQCQLDVGAAYRVRVLCQESDRKLREVVEAVLVETSSVCQMEQESSASKHGDAFEEIPNTKQRCCGCHRLFDTVEELVAHSLEQYAVGETPTATKDREVCDVCYRLVGKRYMELHKQSPKTLFRCKACGELFLAKRHVTRHAKVCGQVHPPPSTEKNATFPCSQCRKTFRSKKSQRAHEYIYHNSFSQKCTRCGEVFTDFNEYRTHLNSHRKNKRDDPIRHQCRHCPTSFNHKSSMARHVKKYHLEISESAENNPSRTEDTEEGDDTFEGDVVLKIEVEEATVEPEVCPASTGSRTEVTESGEDTIEGNVVFKIEVEDPEEPQESPEEDEDMFEEDDVCKNEVEDPAEPQETPEEDEDTLDAVWEIKDGRKVDVVESENDDDDDDEEAESSAVDDSPAHESELFQEIKAVDQRRCCSCLLIFPNESSLLEHAEQVHKVDDPPKEDAVNNKLCNVCYKLINKTNYVRHGRLPKTLFRCTACDDLFFSKKHVLKHYRWDHYSPRKCCTCKQTFKTVEALRQHSNEVHLPNKRKPDKNRPYGCNLCYKTFKNKGSRDNHRSRAFNYFSCSKCRKSFSLLRLLRLHEETHADPTVNVCPYCAKAFDDRIKCERHVRDVHEQSRHQCEPCGKAYKCRKTLIRHNIVEHGIPGPYACDRCPVSFALAGEVKDHRRKFHPDGVGSSEDQAIEMEEEGEASWECKLEVEEPKLVGLDESEEEEEDDGAKA</sequence>
<evidence type="ECO:0000313" key="10">
    <source>
        <dbReference type="EMBL" id="CAG6483090.1"/>
    </source>
</evidence>
<feature type="binding site" evidence="6">
    <location>
        <position position="22"/>
    </location>
    <ligand>
        <name>Zn(2+)</name>
        <dbReference type="ChEBI" id="CHEBI:29105"/>
    </ligand>
</feature>
<keyword evidence="4 6" id="KW-0862">Zinc</keyword>
<dbReference type="Gene3D" id="3.30.160.60">
    <property type="entry name" value="Classic Zinc Finger"/>
    <property type="match status" value="5"/>
</dbReference>
<dbReference type="SMART" id="SM00868">
    <property type="entry name" value="zf-AD"/>
    <property type="match status" value="1"/>
</dbReference>
<feature type="region of interest" description="Disordered" evidence="7">
    <location>
        <begin position="353"/>
        <end position="472"/>
    </location>
</feature>
<feature type="domain" description="C2H2-type" evidence="8">
    <location>
        <begin position="574"/>
        <end position="602"/>
    </location>
</feature>
<feature type="binding site" evidence="6">
    <location>
        <position position="75"/>
    </location>
    <ligand>
        <name>Zn(2+)</name>
        <dbReference type="ChEBI" id="CHEBI:29105"/>
    </ligand>
</feature>
<feature type="domain" description="C2H2-type" evidence="8">
    <location>
        <begin position="195"/>
        <end position="226"/>
    </location>
</feature>
<dbReference type="SUPFAM" id="SSF57716">
    <property type="entry name" value="Glucocorticoid receptor-like (DNA-binding domain)"/>
    <property type="match status" value="1"/>
</dbReference>
<feature type="region of interest" description="Disordered" evidence="7">
    <location>
        <begin position="743"/>
        <end position="794"/>
    </location>
</feature>
<keyword evidence="3 5" id="KW-0863">Zinc-finger</keyword>
<feature type="compositionally biased region" description="Acidic residues" evidence="7">
    <location>
        <begin position="447"/>
        <end position="461"/>
    </location>
</feature>
<feature type="domain" description="C2H2-type" evidence="8">
    <location>
        <begin position="636"/>
        <end position="663"/>
    </location>
</feature>
<protein>
    <submittedName>
        <fullName evidence="10">Zinc finger protein 768</fullName>
    </submittedName>
</protein>
<evidence type="ECO:0000256" key="1">
    <source>
        <dbReference type="ARBA" id="ARBA00022723"/>
    </source>
</evidence>
<evidence type="ECO:0000259" key="8">
    <source>
        <dbReference type="PROSITE" id="PS50157"/>
    </source>
</evidence>
<feature type="domain" description="C2H2-type" evidence="8">
    <location>
        <begin position="293"/>
        <end position="316"/>
    </location>
</feature>
<name>A0A8D8FU30_CULPI</name>
<feature type="domain" description="C2H2-type" evidence="8">
    <location>
        <begin position="232"/>
        <end position="260"/>
    </location>
</feature>
<feature type="compositionally biased region" description="Acidic residues" evidence="7">
    <location>
        <begin position="416"/>
        <end position="432"/>
    </location>
</feature>
<dbReference type="InterPro" id="IPR036236">
    <property type="entry name" value="Znf_C2H2_sf"/>
</dbReference>
<dbReference type="PROSITE" id="PS51915">
    <property type="entry name" value="ZAD"/>
    <property type="match status" value="1"/>
</dbReference>
<accession>A0A8D8FU30</accession>
<feature type="domain" description="C2H2-type" evidence="8">
    <location>
        <begin position="692"/>
        <end position="720"/>
    </location>
</feature>
<organism evidence="10">
    <name type="scientific">Culex pipiens</name>
    <name type="common">House mosquito</name>
    <dbReference type="NCBI Taxonomy" id="7175"/>
    <lineage>
        <taxon>Eukaryota</taxon>
        <taxon>Metazoa</taxon>
        <taxon>Ecdysozoa</taxon>
        <taxon>Arthropoda</taxon>
        <taxon>Hexapoda</taxon>
        <taxon>Insecta</taxon>
        <taxon>Pterygota</taxon>
        <taxon>Neoptera</taxon>
        <taxon>Endopterygota</taxon>
        <taxon>Diptera</taxon>
        <taxon>Nematocera</taxon>
        <taxon>Culicoidea</taxon>
        <taxon>Culicidae</taxon>
        <taxon>Culicinae</taxon>
        <taxon>Culicini</taxon>
        <taxon>Culex</taxon>
        <taxon>Culex</taxon>
    </lineage>
</organism>
<dbReference type="GO" id="GO:0008270">
    <property type="term" value="F:zinc ion binding"/>
    <property type="evidence" value="ECO:0007669"/>
    <property type="project" value="UniProtKB-UniRule"/>
</dbReference>
<keyword evidence="1 6" id="KW-0479">Metal-binding</keyword>
<evidence type="ECO:0000256" key="7">
    <source>
        <dbReference type="SAM" id="MobiDB-lite"/>
    </source>
</evidence>
<dbReference type="AlphaFoldDB" id="A0A8D8FU30"/>
<dbReference type="InterPro" id="IPR012934">
    <property type="entry name" value="Znf_AD"/>
</dbReference>
<dbReference type="PROSITE" id="PS50157">
    <property type="entry name" value="ZINC_FINGER_C2H2_2"/>
    <property type="match status" value="11"/>
</dbReference>
<dbReference type="SMART" id="SM00355">
    <property type="entry name" value="ZnF_C2H2"/>
    <property type="match status" value="12"/>
</dbReference>
<dbReference type="SUPFAM" id="SSF57667">
    <property type="entry name" value="beta-beta-alpha zinc fingers"/>
    <property type="match status" value="3"/>
</dbReference>
<dbReference type="PANTHER" id="PTHR24379">
    <property type="entry name" value="KRAB AND ZINC FINGER DOMAIN-CONTAINING"/>
    <property type="match status" value="1"/>
</dbReference>
<feature type="compositionally biased region" description="Basic and acidic residues" evidence="7">
    <location>
        <begin position="766"/>
        <end position="776"/>
    </location>
</feature>
<dbReference type="EMBL" id="HBUE01094993">
    <property type="protein sequence ID" value="CAG6483090.1"/>
    <property type="molecule type" value="Transcribed_RNA"/>
</dbReference>
<evidence type="ECO:0000256" key="2">
    <source>
        <dbReference type="ARBA" id="ARBA00022737"/>
    </source>
</evidence>
<dbReference type="PANTHER" id="PTHR24379:SF127">
    <property type="entry name" value="BLOODY FINGERS-RELATED"/>
    <property type="match status" value="1"/>
</dbReference>
<evidence type="ECO:0000256" key="5">
    <source>
        <dbReference type="PROSITE-ProRule" id="PRU00042"/>
    </source>
</evidence>
<dbReference type="InterPro" id="IPR013087">
    <property type="entry name" value="Znf_C2H2_type"/>
</dbReference>
<evidence type="ECO:0000256" key="3">
    <source>
        <dbReference type="ARBA" id="ARBA00022771"/>
    </source>
</evidence>
<keyword evidence="2" id="KW-0677">Repeat</keyword>
<dbReference type="GO" id="GO:0005634">
    <property type="term" value="C:nucleus"/>
    <property type="evidence" value="ECO:0007669"/>
    <property type="project" value="InterPro"/>
</dbReference>
<feature type="compositionally biased region" description="Acidic residues" evidence="7">
    <location>
        <begin position="781"/>
        <end position="794"/>
    </location>
</feature>
<reference evidence="10" key="1">
    <citation type="submission" date="2021-05" db="EMBL/GenBank/DDBJ databases">
        <authorList>
            <person name="Alioto T."/>
            <person name="Alioto T."/>
            <person name="Gomez Garrido J."/>
        </authorList>
    </citation>
    <scope>NUCLEOTIDE SEQUENCE</scope>
</reference>
<feature type="binding site" evidence="6">
    <location>
        <position position="72"/>
    </location>
    <ligand>
        <name>Zn(2+)</name>
        <dbReference type="ChEBI" id="CHEBI:29105"/>
    </ligand>
</feature>
<feature type="compositionally biased region" description="Basic and acidic residues" evidence="7">
    <location>
        <begin position="436"/>
        <end position="446"/>
    </location>
</feature>
<feature type="domain" description="ZAD" evidence="9">
    <location>
        <begin position="20"/>
        <end position="99"/>
    </location>
</feature>
<feature type="domain" description="C2H2-type" evidence="8">
    <location>
        <begin position="485"/>
        <end position="513"/>
    </location>
</feature>
<feature type="region of interest" description="Disordered" evidence="7">
    <location>
        <begin position="319"/>
        <end position="340"/>
    </location>
</feature>
<evidence type="ECO:0000256" key="4">
    <source>
        <dbReference type="ARBA" id="ARBA00022833"/>
    </source>
</evidence>